<dbReference type="InterPro" id="IPR050728">
    <property type="entry name" value="Zinc_Metalloprotease_M4"/>
</dbReference>
<dbReference type="GO" id="GO:0004222">
    <property type="term" value="F:metalloendopeptidase activity"/>
    <property type="evidence" value="ECO:0007669"/>
    <property type="project" value="UniProtKB-UniRule"/>
</dbReference>
<evidence type="ECO:0000256" key="5">
    <source>
        <dbReference type="ARBA" id="ARBA00022729"/>
    </source>
</evidence>
<dbReference type="HOGENOM" id="CLU_008590_5_2_9"/>
<evidence type="ECO:0000256" key="10">
    <source>
        <dbReference type="PIRSR" id="PIRSR623612-1"/>
    </source>
</evidence>
<dbReference type="EMBL" id="CAVN010000088">
    <property type="protein sequence ID" value="CDF57476.1"/>
    <property type="molecule type" value="Genomic_DNA"/>
</dbReference>
<feature type="active site" description="Proton donor" evidence="10">
    <location>
        <position position="461"/>
    </location>
</feature>
<sequence>MFKKLFSTTLVLLFAFTTTTSTLASPKKQMPNPFENSTQQEIKMKQINLFHDLDVSLEGKLDENTIEKVINENKDKFNLNNQIKLQKVSEFNDELGFTHLKFNQKFNGIPIEGQEIIAHVKNNTLKKITGQIIDNITIVKESTSVLPETQAIEIAKSQFQFKELRTPPTTKVVIYKNPNDNKYYQTYKVNIQYNEPEIGNWEVYIDVYSGKVISIVSNIRYDGVVYGNGTAVDGTTKTLILYQQGSYYYTKDITRPTNSYINTTSANNRQTYPGTTIYSTTTTINDAAGVSAHYYAGVVYQFYKNMFNRNSLDNNGMSLISTVHYGSKYNNAFWDGTQMVYGDGDGTLFRALSGDLDVVAHEMTHGVITHTANLTYKDQSGALNESLADVFGVLVQTYDKYNVANGGQWQFNVSDWVIGDDIYTPSTPGDALRSLANPTLYNQPDHMNNYVYTSDDNGGVHINSGIPNKAAFLIAQNIGCEKTARIYYRALTTYFTSSTNFYNARLGLIQSAKDLYGTDSTEAQTVGWAFDQVGIYQTTDLYEPNDTISQAYRVYSSTSYSSYIFTPTDKDFYKIYVNNGKYLDINLTNVPGDYDLYLYNQSGTLVAYSENGYGSSERIVYKAKYTGYYYILVIGYNGSYSNTQKYTLTPYIY</sequence>
<dbReference type="eggNOG" id="COG1404">
    <property type="taxonomic scope" value="Bacteria"/>
</dbReference>
<feature type="domain" description="Peptidase M4 C-terminal" evidence="13">
    <location>
        <begin position="372"/>
        <end position="535"/>
    </location>
</feature>
<dbReference type="OrthoDB" id="291295at2"/>
<dbReference type="MEROPS" id="M04.011"/>
<evidence type="ECO:0000256" key="1">
    <source>
        <dbReference type="ARBA" id="ARBA00001947"/>
    </source>
</evidence>
<dbReference type="Pfam" id="PF02868">
    <property type="entry name" value="Peptidase_M4_C"/>
    <property type="match status" value="1"/>
</dbReference>
<keyword evidence="6 11" id="KW-0378">Hydrolase</keyword>
<dbReference type="Gene3D" id="1.10.390.10">
    <property type="entry name" value="Neutral Protease Domain 2"/>
    <property type="match status" value="1"/>
</dbReference>
<feature type="domain" description="Peptidase M4" evidence="12">
    <location>
        <begin position="227"/>
        <end position="368"/>
    </location>
</feature>
<comment type="similarity">
    <text evidence="2 11">Belongs to the peptidase M4 family.</text>
</comment>
<keyword evidence="4" id="KW-0479">Metal-binding</keyword>
<keyword evidence="18" id="KW-1185">Reference proteome</keyword>
<dbReference type="InterPro" id="IPR025711">
    <property type="entry name" value="PepSY"/>
</dbReference>
<evidence type="ECO:0000259" key="14">
    <source>
        <dbReference type="Pfam" id="PF03413"/>
    </source>
</evidence>
<comment type="cofactor">
    <cofactor evidence="1 11">
        <name>Zn(2+)</name>
        <dbReference type="ChEBI" id="CHEBI:29105"/>
    </cofactor>
</comment>
<evidence type="ECO:0000256" key="2">
    <source>
        <dbReference type="ARBA" id="ARBA00009388"/>
    </source>
</evidence>
<dbReference type="PANTHER" id="PTHR33794:SF1">
    <property type="entry name" value="BACILLOLYSIN"/>
    <property type="match status" value="1"/>
</dbReference>
<evidence type="ECO:0000259" key="15">
    <source>
        <dbReference type="Pfam" id="PF04151"/>
    </source>
</evidence>
<evidence type="ECO:0000256" key="4">
    <source>
        <dbReference type="ARBA" id="ARBA00022723"/>
    </source>
</evidence>
<dbReference type="PANTHER" id="PTHR33794">
    <property type="entry name" value="BACILLOLYSIN"/>
    <property type="match status" value="1"/>
</dbReference>
<dbReference type="SUPFAM" id="SSF55486">
    <property type="entry name" value="Metalloproteases ('zincins'), catalytic domain"/>
    <property type="match status" value="1"/>
</dbReference>
<dbReference type="InterPro" id="IPR011096">
    <property type="entry name" value="FTP_domain"/>
</dbReference>
<dbReference type="Pfam" id="PF01447">
    <property type="entry name" value="Peptidase_M4"/>
    <property type="match status" value="1"/>
</dbReference>
<comment type="subcellular location">
    <subcellularLocation>
        <location evidence="11">Secreted</location>
    </subcellularLocation>
</comment>
<dbReference type="InterPro" id="IPR001570">
    <property type="entry name" value="Peptidase_M4_C_domain"/>
</dbReference>
<gene>
    <name evidence="17" type="ORF">TCEL_01390</name>
</gene>
<dbReference type="Pfam" id="PF03413">
    <property type="entry name" value="PepSY"/>
    <property type="match status" value="1"/>
</dbReference>
<feature type="active site" evidence="10">
    <location>
        <position position="362"/>
    </location>
</feature>
<feature type="domain" description="FTP" evidence="16">
    <location>
        <begin position="85"/>
        <end position="131"/>
    </location>
</feature>
<evidence type="ECO:0000256" key="3">
    <source>
        <dbReference type="ARBA" id="ARBA00022670"/>
    </source>
</evidence>
<evidence type="ECO:0000256" key="6">
    <source>
        <dbReference type="ARBA" id="ARBA00022801"/>
    </source>
</evidence>
<evidence type="ECO:0000313" key="17">
    <source>
        <dbReference type="EMBL" id="CDF57476.1"/>
    </source>
</evidence>
<dbReference type="CDD" id="cd09597">
    <property type="entry name" value="M4_TLP"/>
    <property type="match status" value="1"/>
</dbReference>
<dbReference type="InterPro" id="IPR023612">
    <property type="entry name" value="Peptidase_M4"/>
</dbReference>
<evidence type="ECO:0000256" key="9">
    <source>
        <dbReference type="ARBA" id="ARBA00023145"/>
    </source>
</evidence>
<feature type="signal peptide" evidence="11">
    <location>
        <begin position="1"/>
        <end position="24"/>
    </location>
</feature>
<dbReference type="Gene3D" id="3.10.450.490">
    <property type="match status" value="1"/>
</dbReference>
<dbReference type="InterPro" id="IPR013856">
    <property type="entry name" value="Peptidase_M4_domain"/>
</dbReference>
<keyword evidence="8 11" id="KW-0482">Metalloprotease</keyword>
<dbReference type="PRINTS" id="PR00730">
    <property type="entry name" value="THERMOLYSIN"/>
</dbReference>
<feature type="domain" description="Peptidase C-terminal archaeal/bacterial" evidence="15">
    <location>
        <begin position="569"/>
        <end position="633"/>
    </location>
</feature>
<dbReference type="GO" id="GO:0046872">
    <property type="term" value="F:metal ion binding"/>
    <property type="evidence" value="ECO:0007669"/>
    <property type="project" value="UniProtKB-UniRule"/>
</dbReference>
<evidence type="ECO:0000256" key="11">
    <source>
        <dbReference type="RuleBase" id="RU366073"/>
    </source>
</evidence>
<dbReference type="eggNOG" id="COG3227">
    <property type="taxonomic scope" value="Bacteria"/>
</dbReference>
<comment type="function">
    <text evidence="11">Extracellular zinc metalloprotease.</text>
</comment>
<evidence type="ECO:0000256" key="7">
    <source>
        <dbReference type="ARBA" id="ARBA00022833"/>
    </source>
</evidence>
<dbReference type="InterPro" id="IPR007280">
    <property type="entry name" value="Peptidase_C_arc/bac"/>
</dbReference>
<comment type="caution">
    <text evidence="17">The sequence shown here is derived from an EMBL/GenBank/DDBJ whole genome shotgun (WGS) entry which is preliminary data.</text>
</comment>
<reference evidence="17" key="1">
    <citation type="submission" date="2013-03" db="EMBL/GenBank/DDBJ databases">
        <title>Draft genome sequence of the hydrogen-ethanol-producing anaerobic alkalithermophilic Caloramator celere.</title>
        <authorList>
            <person name="Ciranna A."/>
            <person name="Larjo A."/>
            <person name="Kivisto A."/>
            <person name="Santala V."/>
            <person name="Roos C."/>
            <person name="Karp M."/>
        </authorList>
    </citation>
    <scope>NUCLEOTIDE SEQUENCE [LARGE SCALE GENOMIC DNA]</scope>
    <source>
        <strain evidence="17">DSM 8682</strain>
    </source>
</reference>
<keyword evidence="7 11" id="KW-0862">Zinc</keyword>
<dbReference type="EC" id="3.4.24.-" evidence="11"/>
<dbReference type="GO" id="GO:0005576">
    <property type="term" value="C:extracellular region"/>
    <property type="evidence" value="ECO:0007669"/>
    <property type="project" value="UniProtKB-SubCell"/>
</dbReference>
<dbReference type="Gene3D" id="3.10.170.10">
    <property type="match status" value="1"/>
</dbReference>
<evidence type="ECO:0000259" key="12">
    <source>
        <dbReference type="Pfam" id="PF01447"/>
    </source>
</evidence>
<dbReference type="Pfam" id="PF07504">
    <property type="entry name" value="FTP"/>
    <property type="match status" value="1"/>
</dbReference>
<dbReference type="AlphaFoldDB" id="R7RQ53"/>
<dbReference type="RefSeq" id="WP_018660668.1">
    <property type="nucleotide sequence ID" value="NZ_HF952018.1"/>
</dbReference>
<proteinExistence type="inferred from homology"/>
<dbReference type="Gene3D" id="2.60.120.380">
    <property type="match status" value="1"/>
</dbReference>
<keyword evidence="3 11" id="KW-0645">Protease</keyword>
<evidence type="ECO:0000256" key="8">
    <source>
        <dbReference type="ARBA" id="ARBA00023049"/>
    </source>
</evidence>
<keyword evidence="11" id="KW-0964">Secreted</keyword>
<keyword evidence="9" id="KW-0865">Zymogen</keyword>
<accession>R7RQ53</accession>
<organism evidence="17 18">
    <name type="scientific">Thermobrachium celere DSM 8682</name>
    <dbReference type="NCBI Taxonomy" id="941824"/>
    <lineage>
        <taxon>Bacteria</taxon>
        <taxon>Bacillati</taxon>
        <taxon>Bacillota</taxon>
        <taxon>Clostridia</taxon>
        <taxon>Eubacteriales</taxon>
        <taxon>Clostridiaceae</taxon>
        <taxon>Thermobrachium</taxon>
    </lineage>
</organism>
<dbReference type="Proteomes" id="UP000014923">
    <property type="component" value="Unassembled WGS sequence"/>
</dbReference>
<feature type="chain" id="PRO_5022995256" description="Neutral metalloproteinase" evidence="11">
    <location>
        <begin position="25"/>
        <end position="653"/>
    </location>
</feature>
<protein>
    <recommendedName>
        <fullName evidence="11">Neutral metalloproteinase</fullName>
        <ecNumber evidence="11">3.4.24.-</ecNumber>
    </recommendedName>
</protein>
<evidence type="ECO:0000259" key="13">
    <source>
        <dbReference type="Pfam" id="PF02868"/>
    </source>
</evidence>
<name>R7RQ53_9CLOT</name>
<dbReference type="GO" id="GO:0006508">
    <property type="term" value="P:proteolysis"/>
    <property type="evidence" value="ECO:0007669"/>
    <property type="project" value="UniProtKB-KW"/>
</dbReference>
<evidence type="ECO:0000259" key="16">
    <source>
        <dbReference type="Pfam" id="PF07504"/>
    </source>
</evidence>
<dbReference type="InterPro" id="IPR027268">
    <property type="entry name" value="Peptidase_M4/M1_CTD_sf"/>
</dbReference>
<keyword evidence="5 11" id="KW-0732">Signal</keyword>
<evidence type="ECO:0000313" key="18">
    <source>
        <dbReference type="Proteomes" id="UP000014923"/>
    </source>
</evidence>
<feature type="domain" description="PepSY" evidence="14">
    <location>
        <begin position="146"/>
        <end position="215"/>
    </location>
</feature>
<dbReference type="SUPFAM" id="SSF89260">
    <property type="entry name" value="Collagen-binding domain"/>
    <property type="match status" value="1"/>
</dbReference>
<dbReference type="Pfam" id="PF04151">
    <property type="entry name" value="PPC"/>
    <property type="match status" value="1"/>
</dbReference>